<proteinExistence type="predicted"/>
<name>A0A2N5VQ23_9BASI</name>
<reference evidence="1 2" key="1">
    <citation type="submission" date="2017-11" db="EMBL/GenBank/DDBJ databases">
        <title>De novo assembly and phasing of dikaryotic genomes from two isolates of Puccinia coronata f. sp. avenae, the causal agent of oat crown rust.</title>
        <authorList>
            <person name="Miller M.E."/>
            <person name="Zhang Y."/>
            <person name="Omidvar V."/>
            <person name="Sperschneider J."/>
            <person name="Schwessinger B."/>
            <person name="Raley C."/>
            <person name="Palmer J.M."/>
            <person name="Garnica D."/>
            <person name="Upadhyaya N."/>
            <person name="Rathjen J."/>
            <person name="Taylor J.M."/>
            <person name="Park R.F."/>
            <person name="Dodds P.N."/>
            <person name="Hirsch C.D."/>
            <person name="Kianian S.F."/>
            <person name="Figueroa M."/>
        </authorList>
    </citation>
    <scope>NUCLEOTIDE SEQUENCE [LARGE SCALE GENOMIC DNA]</scope>
    <source>
        <strain evidence="1">12SD80</strain>
    </source>
</reference>
<evidence type="ECO:0000313" key="1">
    <source>
        <dbReference type="EMBL" id="PLW52072.1"/>
    </source>
</evidence>
<organism evidence="1 2">
    <name type="scientific">Puccinia coronata f. sp. avenae</name>
    <dbReference type="NCBI Taxonomy" id="200324"/>
    <lineage>
        <taxon>Eukaryota</taxon>
        <taxon>Fungi</taxon>
        <taxon>Dikarya</taxon>
        <taxon>Basidiomycota</taxon>
        <taxon>Pucciniomycotina</taxon>
        <taxon>Pucciniomycetes</taxon>
        <taxon>Pucciniales</taxon>
        <taxon>Pucciniaceae</taxon>
        <taxon>Puccinia</taxon>
    </lineage>
</organism>
<sequence length="320" mass="36453">MRPPDQDLPPNPRVAQLKGCIAPVRLQLLSLSSNSIANTGFVFSRHKRIRFPFKARSLPSSLPKTVLAIMGFVKYDRDLKVIAVKLQMFVVLARWKRLYCHTRDVVRDPAFYADQGCPSAFSAEESDFVLATLDAEPALYLDEIQSHIEAMTGTRHPLSTISDHLKFRLNLTKKRAEFINCIGPYPTNYYVFTDECAVSLRTHSRDRAWAKCGRRTARLPRPLRKSNRISVLLAVSLDGLMQVMAQPGSIRKMDMEYFLEFVLYSGDGQRPEKVFSVLKSRLKREMLLTGTDEDPDIIKDFLPEFVNKDLMAALFRGSGY</sequence>
<accession>A0A2N5VQ23</accession>
<gene>
    <name evidence="1" type="ORF">PCASD_02084</name>
</gene>
<dbReference type="Proteomes" id="UP000235392">
    <property type="component" value="Unassembled WGS sequence"/>
</dbReference>
<evidence type="ECO:0000313" key="2">
    <source>
        <dbReference type="Proteomes" id="UP000235392"/>
    </source>
</evidence>
<dbReference type="PANTHER" id="PTHR46564:SF1">
    <property type="entry name" value="TRANSPOSASE"/>
    <property type="match status" value="1"/>
</dbReference>
<dbReference type="AlphaFoldDB" id="A0A2N5VQ23"/>
<comment type="caution">
    <text evidence="1">The sequence shown here is derived from an EMBL/GenBank/DDBJ whole genome shotgun (WGS) entry which is preliminary data.</text>
</comment>
<dbReference type="PANTHER" id="PTHR46564">
    <property type="entry name" value="TRANSPOSASE"/>
    <property type="match status" value="1"/>
</dbReference>
<protein>
    <submittedName>
        <fullName evidence="1">Uncharacterized protein</fullName>
    </submittedName>
</protein>
<dbReference type="EMBL" id="PGCI01000002">
    <property type="protein sequence ID" value="PLW52072.1"/>
    <property type="molecule type" value="Genomic_DNA"/>
</dbReference>